<dbReference type="EMBL" id="JAAALK010000286">
    <property type="protein sequence ID" value="KAG8061193.1"/>
    <property type="molecule type" value="Genomic_DNA"/>
</dbReference>
<protein>
    <recommendedName>
        <fullName evidence="4">Gag-pol polyprotein</fullName>
    </recommendedName>
</protein>
<reference evidence="2" key="1">
    <citation type="journal article" date="2021" name="bioRxiv">
        <title>Whole Genome Assembly and Annotation of Northern Wild Rice, Zizania palustris L., Supports a Whole Genome Duplication in the Zizania Genus.</title>
        <authorList>
            <person name="Haas M."/>
            <person name="Kono T."/>
            <person name="Macchietto M."/>
            <person name="Millas R."/>
            <person name="McGilp L."/>
            <person name="Shao M."/>
            <person name="Duquette J."/>
            <person name="Hirsch C.N."/>
            <person name="Kimball J."/>
        </authorList>
    </citation>
    <scope>NUCLEOTIDE SEQUENCE</scope>
    <source>
        <tissue evidence="2">Fresh leaf tissue</tissue>
    </source>
</reference>
<evidence type="ECO:0000256" key="1">
    <source>
        <dbReference type="SAM" id="MobiDB-lite"/>
    </source>
</evidence>
<evidence type="ECO:0000313" key="3">
    <source>
        <dbReference type="Proteomes" id="UP000729402"/>
    </source>
</evidence>
<comment type="caution">
    <text evidence="2">The sequence shown here is derived from an EMBL/GenBank/DDBJ whole genome shotgun (WGS) entry which is preliminary data.</text>
</comment>
<reference evidence="2" key="2">
    <citation type="submission" date="2021-02" db="EMBL/GenBank/DDBJ databases">
        <authorList>
            <person name="Kimball J.A."/>
            <person name="Haas M.W."/>
            <person name="Macchietto M."/>
            <person name="Kono T."/>
            <person name="Duquette J."/>
            <person name="Shao M."/>
        </authorList>
    </citation>
    <scope>NUCLEOTIDE SEQUENCE</scope>
    <source>
        <tissue evidence="2">Fresh leaf tissue</tissue>
    </source>
</reference>
<name>A0A8J5S9R8_ZIZPA</name>
<dbReference type="AlphaFoldDB" id="A0A8J5S9R8"/>
<evidence type="ECO:0000313" key="2">
    <source>
        <dbReference type="EMBL" id="KAG8061193.1"/>
    </source>
</evidence>
<gene>
    <name evidence="2" type="ORF">GUJ93_ZPchr0003g18341</name>
</gene>
<sequence>MPMALIKKSMFCPLPEILLAHNNHVDKAERELQGLQPRSKGNSIDSRSAPTTVKTTPPAWTAAPFESRSRPATPSARSIQEAKGRSSASSAPANSSSSVASIGRSSGVICHNCKGKVHIMRDCLSQPRMIIATKEGGYISSSKIEVAIASGIDNAGNEEADRKGEVWDQNGD</sequence>
<feature type="region of interest" description="Disordered" evidence="1">
    <location>
        <begin position="32"/>
        <end position="101"/>
    </location>
</feature>
<organism evidence="2 3">
    <name type="scientific">Zizania palustris</name>
    <name type="common">Northern wild rice</name>
    <dbReference type="NCBI Taxonomy" id="103762"/>
    <lineage>
        <taxon>Eukaryota</taxon>
        <taxon>Viridiplantae</taxon>
        <taxon>Streptophyta</taxon>
        <taxon>Embryophyta</taxon>
        <taxon>Tracheophyta</taxon>
        <taxon>Spermatophyta</taxon>
        <taxon>Magnoliopsida</taxon>
        <taxon>Liliopsida</taxon>
        <taxon>Poales</taxon>
        <taxon>Poaceae</taxon>
        <taxon>BOP clade</taxon>
        <taxon>Oryzoideae</taxon>
        <taxon>Oryzeae</taxon>
        <taxon>Zizaniinae</taxon>
        <taxon>Zizania</taxon>
    </lineage>
</organism>
<dbReference type="Proteomes" id="UP000729402">
    <property type="component" value="Unassembled WGS sequence"/>
</dbReference>
<feature type="compositionally biased region" description="Polar residues" evidence="1">
    <location>
        <begin position="39"/>
        <end position="55"/>
    </location>
</feature>
<keyword evidence="3" id="KW-1185">Reference proteome</keyword>
<accession>A0A8J5S9R8</accession>
<evidence type="ECO:0008006" key="4">
    <source>
        <dbReference type="Google" id="ProtNLM"/>
    </source>
</evidence>
<proteinExistence type="predicted"/>
<feature type="compositionally biased region" description="Low complexity" evidence="1">
    <location>
        <begin position="86"/>
        <end position="101"/>
    </location>
</feature>